<evidence type="ECO:0000313" key="2">
    <source>
        <dbReference type="EMBL" id="OHB04618.1"/>
    </source>
</evidence>
<evidence type="ECO:0000256" key="1">
    <source>
        <dbReference type="SAM" id="SignalP"/>
    </source>
</evidence>
<comment type="caution">
    <text evidence="2">The sequence shown here is derived from an EMBL/GenBank/DDBJ whole genome shotgun (WGS) entry which is preliminary data.</text>
</comment>
<sequence>MKYVFCLFAIVSLLLPLTASALTPVGEEFGGYILLSTPCTCTPGIVRVQYSLVYPLLFPWVSRALLLTPATIRFAYQQFLITPPPTAWHLGVFVPVPSLCLIGAPPACAALPADGLIFYTGSSFPGFSIF</sequence>
<gene>
    <name evidence="2" type="ORF">A2920_01625</name>
</gene>
<organism evidence="2 3">
    <name type="scientific">Candidatus Zambryskibacteria bacterium RIFCSPLOWO2_01_FULL_43_17</name>
    <dbReference type="NCBI Taxonomy" id="1802760"/>
    <lineage>
        <taxon>Bacteria</taxon>
        <taxon>Candidatus Zambryskiibacteriota</taxon>
    </lineage>
</organism>
<name>A0A1G2U559_9BACT</name>
<keyword evidence="1" id="KW-0732">Signal</keyword>
<reference evidence="2 3" key="1">
    <citation type="journal article" date="2016" name="Nat. Commun.">
        <title>Thousands of microbial genomes shed light on interconnected biogeochemical processes in an aquifer system.</title>
        <authorList>
            <person name="Anantharaman K."/>
            <person name="Brown C.T."/>
            <person name="Hug L.A."/>
            <person name="Sharon I."/>
            <person name="Castelle C.J."/>
            <person name="Probst A.J."/>
            <person name="Thomas B.C."/>
            <person name="Singh A."/>
            <person name="Wilkins M.J."/>
            <person name="Karaoz U."/>
            <person name="Brodie E.L."/>
            <person name="Williams K.H."/>
            <person name="Hubbard S.S."/>
            <person name="Banfield J.F."/>
        </authorList>
    </citation>
    <scope>NUCLEOTIDE SEQUENCE [LARGE SCALE GENOMIC DNA]</scope>
</reference>
<accession>A0A1G2U559</accession>
<feature type="chain" id="PRO_5009584675" evidence="1">
    <location>
        <begin position="22"/>
        <end position="130"/>
    </location>
</feature>
<evidence type="ECO:0000313" key="3">
    <source>
        <dbReference type="Proteomes" id="UP000179283"/>
    </source>
</evidence>
<protein>
    <submittedName>
        <fullName evidence="2">Uncharacterized protein</fullName>
    </submittedName>
</protein>
<feature type="signal peptide" evidence="1">
    <location>
        <begin position="1"/>
        <end position="21"/>
    </location>
</feature>
<dbReference type="EMBL" id="MHWD01000008">
    <property type="protein sequence ID" value="OHB04618.1"/>
    <property type="molecule type" value="Genomic_DNA"/>
</dbReference>
<dbReference type="AlphaFoldDB" id="A0A1G2U559"/>
<dbReference type="Proteomes" id="UP000179283">
    <property type="component" value="Unassembled WGS sequence"/>
</dbReference>
<proteinExistence type="predicted"/>